<proteinExistence type="predicted"/>
<sequence length="66" mass="7540">MPFVLNAKGLNLYIMNNDKKNLRIKYIGKNGVEFWHGKESSLKESHPHAIILSRTKLIPGIYDETG</sequence>
<dbReference type="AlphaFoldDB" id="A0A0F8WZK8"/>
<protein>
    <submittedName>
        <fullName evidence="1">Uncharacterized protein</fullName>
    </submittedName>
</protein>
<name>A0A0F8WZK8_9ZZZZ</name>
<dbReference type="EMBL" id="LAZR01062161">
    <property type="protein sequence ID" value="KKK62093.1"/>
    <property type="molecule type" value="Genomic_DNA"/>
</dbReference>
<accession>A0A0F8WZK8</accession>
<gene>
    <name evidence="1" type="ORF">LCGC14_3007770</name>
</gene>
<organism evidence="1">
    <name type="scientific">marine sediment metagenome</name>
    <dbReference type="NCBI Taxonomy" id="412755"/>
    <lineage>
        <taxon>unclassified sequences</taxon>
        <taxon>metagenomes</taxon>
        <taxon>ecological metagenomes</taxon>
    </lineage>
</organism>
<reference evidence="1" key="1">
    <citation type="journal article" date="2015" name="Nature">
        <title>Complex archaea that bridge the gap between prokaryotes and eukaryotes.</title>
        <authorList>
            <person name="Spang A."/>
            <person name="Saw J.H."/>
            <person name="Jorgensen S.L."/>
            <person name="Zaremba-Niedzwiedzka K."/>
            <person name="Martijn J."/>
            <person name="Lind A.E."/>
            <person name="van Eijk R."/>
            <person name="Schleper C."/>
            <person name="Guy L."/>
            <person name="Ettema T.J."/>
        </authorList>
    </citation>
    <scope>NUCLEOTIDE SEQUENCE</scope>
</reference>
<comment type="caution">
    <text evidence="1">The sequence shown here is derived from an EMBL/GenBank/DDBJ whole genome shotgun (WGS) entry which is preliminary data.</text>
</comment>
<evidence type="ECO:0000313" key="1">
    <source>
        <dbReference type="EMBL" id="KKK62093.1"/>
    </source>
</evidence>